<comment type="caution">
    <text evidence="1">The sequence shown here is derived from an EMBL/GenBank/DDBJ whole genome shotgun (WGS) entry which is preliminary data.</text>
</comment>
<proteinExistence type="predicted"/>
<evidence type="ECO:0000313" key="1">
    <source>
        <dbReference type="EMBL" id="GFS11600.1"/>
    </source>
</evidence>
<protein>
    <submittedName>
        <fullName evidence="1">Uncharacterized protein</fullName>
    </submittedName>
</protein>
<gene>
    <name evidence="1" type="ORF">ElyMa_003090500</name>
</gene>
<reference evidence="1 2" key="1">
    <citation type="journal article" date="2021" name="Elife">
        <title>Chloroplast acquisition without the gene transfer in kleptoplastic sea slugs, Plakobranchus ocellatus.</title>
        <authorList>
            <person name="Maeda T."/>
            <person name="Takahashi S."/>
            <person name="Yoshida T."/>
            <person name="Shimamura S."/>
            <person name="Takaki Y."/>
            <person name="Nagai Y."/>
            <person name="Toyoda A."/>
            <person name="Suzuki Y."/>
            <person name="Arimoto A."/>
            <person name="Ishii H."/>
            <person name="Satoh N."/>
            <person name="Nishiyama T."/>
            <person name="Hasebe M."/>
            <person name="Maruyama T."/>
            <person name="Minagawa J."/>
            <person name="Obokata J."/>
            <person name="Shigenobu S."/>
        </authorList>
    </citation>
    <scope>NUCLEOTIDE SEQUENCE [LARGE SCALE GENOMIC DNA]</scope>
</reference>
<evidence type="ECO:0000313" key="2">
    <source>
        <dbReference type="Proteomes" id="UP000762676"/>
    </source>
</evidence>
<dbReference type="Proteomes" id="UP000762676">
    <property type="component" value="Unassembled WGS sequence"/>
</dbReference>
<name>A0AAV4IPK9_9GAST</name>
<accession>A0AAV4IPK9</accession>
<organism evidence="1 2">
    <name type="scientific">Elysia marginata</name>
    <dbReference type="NCBI Taxonomy" id="1093978"/>
    <lineage>
        <taxon>Eukaryota</taxon>
        <taxon>Metazoa</taxon>
        <taxon>Spiralia</taxon>
        <taxon>Lophotrochozoa</taxon>
        <taxon>Mollusca</taxon>
        <taxon>Gastropoda</taxon>
        <taxon>Heterobranchia</taxon>
        <taxon>Euthyneura</taxon>
        <taxon>Panpulmonata</taxon>
        <taxon>Sacoglossa</taxon>
        <taxon>Placobranchoidea</taxon>
        <taxon>Plakobranchidae</taxon>
        <taxon>Elysia</taxon>
    </lineage>
</organism>
<dbReference type="AlphaFoldDB" id="A0AAV4IPK9"/>
<dbReference type="EMBL" id="BMAT01006382">
    <property type="protein sequence ID" value="GFS11600.1"/>
    <property type="molecule type" value="Genomic_DNA"/>
</dbReference>
<sequence length="81" mass="9077">MADGLTWPVIHSSAVEPTLPMVAITSYVFVVCAQGLHYENRHDVCSQNDYHFSIVNFDSIWHAALTGRAQSGFSHERDRDA</sequence>
<keyword evidence="2" id="KW-1185">Reference proteome</keyword>